<evidence type="ECO:0000313" key="1">
    <source>
        <dbReference type="EMBL" id="KAK3794899.1"/>
    </source>
</evidence>
<organism evidence="1 2">
    <name type="scientific">Elysia crispata</name>
    <name type="common">lettuce slug</name>
    <dbReference type="NCBI Taxonomy" id="231223"/>
    <lineage>
        <taxon>Eukaryota</taxon>
        <taxon>Metazoa</taxon>
        <taxon>Spiralia</taxon>
        <taxon>Lophotrochozoa</taxon>
        <taxon>Mollusca</taxon>
        <taxon>Gastropoda</taxon>
        <taxon>Heterobranchia</taxon>
        <taxon>Euthyneura</taxon>
        <taxon>Panpulmonata</taxon>
        <taxon>Sacoglossa</taxon>
        <taxon>Placobranchoidea</taxon>
        <taxon>Plakobranchidae</taxon>
        <taxon>Elysia</taxon>
    </lineage>
</organism>
<dbReference type="AlphaFoldDB" id="A0AAE1AWE1"/>
<protein>
    <submittedName>
        <fullName evidence="1">Uncharacterized protein</fullName>
    </submittedName>
</protein>
<accession>A0AAE1AWE1</accession>
<sequence length="120" mass="13052">MISCSSAREPVIFLHPNQTNLISSSICACVRAVVRRAASSSRVDVSATHNARAPLFTLCCAVCELLELLDLFTIWCESGKEPGRPPALFVPRVHDLGSLPDFIAHFTVNLALLKLARVAH</sequence>
<comment type="caution">
    <text evidence="1">The sequence shown here is derived from an EMBL/GenBank/DDBJ whole genome shotgun (WGS) entry which is preliminary data.</text>
</comment>
<gene>
    <name evidence="1" type="ORF">RRG08_001047</name>
</gene>
<dbReference type="Proteomes" id="UP001283361">
    <property type="component" value="Unassembled WGS sequence"/>
</dbReference>
<reference evidence="1" key="1">
    <citation type="journal article" date="2023" name="G3 (Bethesda)">
        <title>A reference genome for the long-term kleptoplast-retaining sea slug Elysia crispata morphotype clarki.</title>
        <authorList>
            <person name="Eastman K.E."/>
            <person name="Pendleton A.L."/>
            <person name="Shaikh M.A."/>
            <person name="Suttiyut T."/>
            <person name="Ogas R."/>
            <person name="Tomko P."/>
            <person name="Gavelis G."/>
            <person name="Widhalm J.R."/>
            <person name="Wisecaver J.H."/>
        </authorList>
    </citation>
    <scope>NUCLEOTIDE SEQUENCE</scope>
    <source>
        <strain evidence="1">ECLA1</strain>
    </source>
</reference>
<keyword evidence="2" id="KW-1185">Reference proteome</keyword>
<evidence type="ECO:0000313" key="2">
    <source>
        <dbReference type="Proteomes" id="UP001283361"/>
    </source>
</evidence>
<dbReference type="EMBL" id="JAWDGP010001087">
    <property type="protein sequence ID" value="KAK3794899.1"/>
    <property type="molecule type" value="Genomic_DNA"/>
</dbReference>
<proteinExistence type="predicted"/>
<name>A0AAE1AWE1_9GAST</name>